<comment type="cofactor">
    <cofactor evidence="1">
        <name>Mg(2+)</name>
        <dbReference type="ChEBI" id="CHEBI:18420"/>
    </cofactor>
</comment>
<dbReference type="CDD" id="cd00130">
    <property type="entry name" value="PAS"/>
    <property type="match status" value="1"/>
</dbReference>
<dbReference type="SMART" id="SM00267">
    <property type="entry name" value="GGDEF"/>
    <property type="match status" value="1"/>
</dbReference>
<name>A0A2P1PW70_9GAMM</name>
<dbReference type="CDD" id="cd01949">
    <property type="entry name" value="GGDEF"/>
    <property type="match status" value="1"/>
</dbReference>
<accession>A0A2P1PW70</accession>
<dbReference type="SUPFAM" id="SSF52172">
    <property type="entry name" value="CheY-like"/>
    <property type="match status" value="1"/>
</dbReference>
<dbReference type="OrthoDB" id="9787514at2"/>
<dbReference type="PROSITE" id="PS50887">
    <property type="entry name" value="GGDEF"/>
    <property type="match status" value="1"/>
</dbReference>
<dbReference type="FunFam" id="3.30.70.270:FF:000001">
    <property type="entry name" value="Diguanylate cyclase domain protein"/>
    <property type="match status" value="1"/>
</dbReference>
<dbReference type="Gene3D" id="3.20.20.450">
    <property type="entry name" value="EAL domain"/>
    <property type="match status" value="1"/>
</dbReference>
<reference evidence="7 8" key="2">
    <citation type="submission" date="2018-03" db="EMBL/GenBank/DDBJ databases">
        <authorList>
            <person name="Keele B.F."/>
        </authorList>
    </citation>
    <scope>NUCLEOTIDE SEQUENCE [LARGE SCALE GENOMIC DNA]</scope>
    <source>
        <strain evidence="7 8">D13</strain>
    </source>
</reference>
<dbReference type="InterPro" id="IPR052155">
    <property type="entry name" value="Biofilm_reg_signaling"/>
</dbReference>
<dbReference type="KEGG" id="xba:C7S18_18730"/>
<dbReference type="GO" id="GO:0006355">
    <property type="term" value="P:regulation of DNA-templated transcription"/>
    <property type="evidence" value="ECO:0007669"/>
    <property type="project" value="InterPro"/>
</dbReference>
<feature type="modified residue" description="4-aspartylphosphate" evidence="2">
    <location>
        <position position="192"/>
    </location>
</feature>
<dbReference type="AlphaFoldDB" id="A0A2P1PW70"/>
<evidence type="ECO:0000259" key="5">
    <source>
        <dbReference type="PROSITE" id="PS50883"/>
    </source>
</evidence>
<evidence type="ECO:0000313" key="7">
    <source>
        <dbReference type="EMBL" id="AVP99076.1"/>
    </source>
</evidence>
<evidence type="ECO:0000256" key="2">
    <source>
        <dbReference type="PROSITE-ProRule" id="PRU00169"/>
    </source>
</evidence>
<dbReference type="Gene3D" id="3.30.70.270">
    <property type="match status" value="1"/>
</dbReference>
<dbReference type="CDD" id="cd00156">
    <property type="entry name" value="REC"/>
    <property type="match status" value="1"/>
</dbReference>
<evidence type="ECO:0000259" key="6">
    <source>
        <dbReference type="PROSITE" id="PS50887"/>
    </source>
</evidence>
<evidence type="ECO:0000259" key="4">
    <source>
        <dbReference type="PROSITE" id="PS50112"/>
    </source>
</evidence>
<dbReference type="GO" id="GO:0000160">
    <property type="term" value="P:phosphorelay signal transduction system"/>
    <property type="evidence" value="ECO:0007669"/>
    <property type="project" value="InterPro"/>
</dbReference>
<organism evidence="7 8">
    <name type="scientific">Ahniella affigens</name>
    <dbReference type="NCBI Taxonomy" id="2021234"/>
    <lineage>
        <taxon>Bacteria</taxon>
        <taxon>Pseudomonadati</taxon>
        <taxon>Pseudomonadota</taxon>
        <taxon>Gammaproteobacteria</taxon>
        <taxon>Lysobacterales</taxon>
        <taxon>Rhodanobacteraceae</taxon>
        <taxon>Ahniella</taxon>
    </lineage>
</organism>
<dbReference type="InterPro" id="IPR043128">
    <property type="entry name" value="Rev_trsase/Diguanyl_cyclase"/>
</dbReference>
<feature type="domain" description="PAS" evidence="4">
    <location>
        <begin position="271"/>
        <end position="312"/>
    </location>
</feature>
<dbReference type="CDD" id="cd01948">
    <property type="entry name" value="EAL"/>
    <property type="match status" value="1"/>
</dbReference>
<dbReference type="Proteomes" id="UP000241074">
    <property type="component" value="Chromosome"/>
</dbReference>
<dbReference type="InterPro" id="IPR000160">
    <property type="entry name" value="GGDEF_dom"/>
</dbReference>
<dbReference type="NCBIfam" id="TIGR00254">
    <property type="entry name" value="GGDEF"/>
    <property type="match status" value="1"/>
</dbReference>
<dbReference type="InterPro" id="IPR029787">
    <property type="entry name" value="Nucleotide_cyclase"/>
</dbReference>
<dbReference type="Pfam" id="PF00563">
    <property type="entry name" value="EAL"/>
    <property type="match status" value="1"/>
</dbReference>
<evidence type="ECO:0000259" key="3">
    <source>
        <dbReference type="PROSITE" id="PS50110"/>
    </source>
</evidence>
<dbReference type="SUPFAM" id="SSF55073">
    <property type="entry name" value="Nucleotide cyclase"/>
    <property type="match status" value="1"/>
</dbReference>
<dbReference type="InterPro" id="IPR035965">
    <property type="entry name" value="PAS-like_dom_sf"/>
</dbReference>
<protein>
    <submittedName>
        <fullName evidence="7">Two-component system response regulator</fullName>
    </submittedName>
</protein>
<dbReference type="Pfam" id="PF00989">
    <property type="entry name" value="PAS"/>
    <property type="match status" value="1"/>
</dbReference>
<dbReference type="InterPro" id="IPR000014">
    <property type="entry name" value="PAS"/>
</dbReference>
<dbReference type="InterPro" id="IPR011006">
    <property type="entry name" value="CheY-like_superfamily"/>
</dbReference>
<keyword evidence="8" id="KW-1185">Reference proteome</keyword>
<dbReference type="PANTHER" id="PTHR44757">
    <property type="entry name" value="DIGUANYLATE CYCLASE DGCP"/>
    <property type="match status" value="1"/>
</dbReference>
<dbReference type="NCBIfam" id="TIGR00229">
    <property type="entry name" value="sensory_box"/>
    <property type="match status" value="1"/>
</dbReference>
<dbReference type="PROSITE" id="PS50110">
    <property type="entry name" value="RESPONSE_REGULATORY"/>
    <property type="match status" value="1"/>
</dbReference>
<dbReference type="GO" id="GO:0003824">
    <property type="term" value="F:catalytic activity"/>
    <property type="evidence" value="ECO:0007669"/>
    <property type="project" value="UniProtKB-ARBA"/>
</dbReference>
<dbReference type="PROSITE" id="PS50112">
    <property type="entry name" value="PAS"/>
    <property type="match status" value="1"/>
</dbReference>
<proteinExistence type="predicted"/>
<evidence type="ECO:0000313" key="8">
    <source>
        <dbReference type="Proteomes" id="UP000241074"/>
    </source>
</evidence>
<dbReference type="InterPro" id="IPR001633">
    <property type="entry name" value="EAL_dom"/>
</dbReference>
<dbReference type="SMART" id="SM00052">
    <property type="entry name" value="EAL"/>
    <property type="match status" value="1"/>
</dbReference>
<feature type="domain" description="EAL" evidence="5">
    <location>
        <begin position="578"/>
        <end position="842"/>
    </location>
</feature>
<dbReference type="Gene3D" id="3.30.450.20">
    <property type="entry name" value="PAS domain"/>
    <property type="match status" value="1"/>
</dbReference>
<dbReference type="PROSITE" id="PS50883">
    <property type="entry name" value="EAL"/>
    <property type="match status" value="1"/>
</dbReference>
<keyword evidence="2" id="KW-0597">Phosphoprotein</keyword>
<feature type="domain" description="Response regulatory" evidence="3">
    <location>
        <begin position="143"/>
        <end position="259"/>
    </location>
</feature>
<dbReference type="InterPro" id="IPR035919">
    <property type="entry name" value="EAL_sf"/>
</dbReference>
<dbReference type="InterPro" id="IPR013767">
    <property type="entry name" value="PAS_fold"/>
</dbReference>
<feature type="domain" description="GGDEF" evidence="6">
    <location>
        <begin position="434"/>
        <end position="567"/>
    </location>
</feature>
<dbReference type="RefSeq" id="WP_106892995.1">
    <property type="nucleotide sequence ID" value="NZ_CP027860.1"/>
</dbReference>
<dbReference type="SMART" id="SM00091">
    <property type="entry name" value="PAS"/>
    <property type="match status" value="1"/>
</dbReference>
<reference evidence="7 8" key="1">
    <citation type="submission" date="2018-03" db="EMBL/GenBank/DDBJ databases">
        <title>Ahniella affigens gen. nov., sp. nov., a gammaproteobacterium isolated from sandy soil near a stream.</title>
        <authorList>
            <person name="Ko Y."/>
            <person name="Kim J.-H."/>
        </authorList>
    </citation>
    <scope>NUCLEOTIDE SEQUENCE [LARGE SCALE GENOMIC DNA]</scope>
    <source>
        <strain evidence="7 8">D13</strain>
    </source>
</reference>
<dbReference type="Gene3D" id="3.40.50.2300">
    <property type="match status" value="1"/>
</dbReference>
<dbReference type="EMBL" id="CP027860">
    <property type="protein sequence ID" value="AVP99076.1"/>
    <property type="molecule type" value="Genomic_DNA"/>
</dbReference>
<dbReference type="Pfam" id="PF00072">
    <property type="entry name" value="Response_reg"/>
    <property type="match status" value="1"/>
</dbReference>
<dbReference type="InterPro" id="IPR001789">
    <property type="entry name" value="Sig_transdc_resp-reg_receiver"/>
</dbReference>
<sequence length="858" mass="94508">MTAVLIAETSITRRRAISAVLANAGFTVQSLGSFEECMAFLERMPRSSSEIGAVAVGWPDYGEPKADEVFDLLGRDQFEHLPVLVLADASSPGAVNWMMKRPRAAMLNWGDYNDAGDALTKLLRPSARAQSADDPSASGGNLRVLLVDDSATVRLAFQKLLAKQGYQVEIASSAAEGRKKFEAQPFDIVVTDYFMPGENGPELIRSVKAHAAGRATVCAVITGTYSDQVINDSLASGAIECMFKSEAKELFLARLASLARMVHDRKAVDAERRRLEGILGSVGDGVYGVDRSGLIQFINPAAVHLLGYAAQNDLVGESAYEKFHHAFENGAPMPKSACFLSACYQNGNQVPNWQTIFVTAARRPIPVECTVYPMTVDGVREGSVVAFRDVSERRVLEEELRWQATHDSLTKLHNRAFFESQLDQEVARLRRSDQTSLLLFIDVDRFKYINDTAGHSAGDQLLVEVSQRLKSRLRQSDSLSRMGGDEYAIILRSVKSQDIDSIADEFRRALTTHPFVYAGKSYRITISIGVARMDRFTESPEDAMAAADMACHIAKNGGRNQTHVFSSESDQRASMDQELGWSTRLEEALRSDGFVLSYQPIVPLADFHDTGVTDTRRLEPYFEALIRLRDNHSNRLLAPDAFLPTAERFGMMLDIDRWVIQNAFRALRETARTGRRVRLSINLSAQSLTSSATAAFVTDKFVEFDVDPKQLVFEITESRAVSNLESARALIGHLRALGCQFALDDFGVGFSTFSHLKHLDVDFLKIDGSFIQGLVDDKIDQAVVKAITGIAHSIGKATIAEFVDRPQILPLLRDANVDYLQGYFVGEPQVGLERALPFAGFGPVNPASIVPEALRATG</sequence>
<evidence type="ECO:0000256" key="1">
    <source>
        <dbReference type="ARBA" id="ARBA00001946"/>
    </source>
</evidence>
<dbReference type="SUPFAM" id="SSF55785">
    <property type="entry name" value="PYP-like sensor domain (PAS domain)"/>
    <property type="match status" value="1"/>
</dbReference>
<dbReference type="PANTHER" id="PTHR44757:SF2">
    <property type="entry name" value="BIOFILM ARCHITECTURE MAINTENANCE PROTEIN MBAA"/>
    <property type="match status" value="1"/>
</dbReference>
<gene>
    <name evidence="7" type="ORF">C7S18_18730</name>
</gene>
<dbReference type="SUPFAM" id="SSF141868">
    <property type="entry name" value="EAL domain-like"/>
    <property type="match status" value="1"/>
</dbReference>
<dbReference type="SMART" id="SM00448">
    <property type="entry name" value="REC"/>
    <property type="match status" value="1"/>
</dbReference>
<dbReference type="Pfam" id="PF00990">
    <property type="entry name" value="GGDEF"/>
    <property type="match status" value="1"/>
</dbReference>